<organism evidence="1 2">
    <name type="scientific">Corallincola holothuriorum</name>
    <dbReference type="NCBI Taxonomy" id="2282215"/>
    <lineage>
        <taxon>Bacteria</taxon>
        <taxon>Pseudomonadati</taxon>
        <taxon>Pseudomonadota</taxon>
        <taxon>Gammaproteobacteria</taxon>
        <taxon>Alteromonadales</taxon>
        <taxon>Psychromonadaceae</taxon>
        <taxon>Corallincola</taxon>
    </lineage>
</organism>
<evidence type="ECO:0000313" key="2">
    <source>
        <dbReference type="Proteomes" id="UP000252558"/>
    </source>
</evidence>
<dbReference type="Proteomes" id="UP000252558">
    <property type="component" value="Unassembled WGS sequence"/>
</dbReference>
<gene>
    <name evidence="1" type="ORF">DU002_07100</name>
</gene>
<reference evidence="1 2" key="1">
    <citation type="submission" date="2018-07" db="EMBL/GenBank/DDBJ databases">
        <title>Corallincola holothuriorum sp. nov., a new facultative anaerobe isolated from sea cucumber Apostichopus japonicus.</title>
        <authorList>
            <person name="Xia H."/>
        </authorList>
    </citation>
    <scope>NUCLEOTIDE SEQUENCE [LARGE SCALE GENOMIC DNA]</scope>
    <source>
        <strain evidence="1 2">C4</strain>
    </source>
</reference>
<dbReference type="OrthoDB" id="9809288at2"/>
<dbReference type="Gene3D" id="1.10.510.10">
    <property type="entry name" value="Transferase(Phosphotransferase) domain 1"/>
    <property type="match status" value="1"/>
</dbReference>
<evidence type="ECO:0000313" key="1">
    <source>
        <dbReference type="EMBL" id="RCU51073.1"/>
    </source>
</evidence>
<keyword evidence="2" id="KW-1185">Reference proteome</keyword>
<dbReference type="AlphaFoldDB" id="A0A368NMF4"/>
<dbReference type="SUPFAM" id="SSF56112">
    <property type="entry name" value="Protein kinase-like (PK-like)"/>
    <property type="match status" value="1"/>
</dbReference>
<sequence>MSNPTSQLDFKQFYQRIKQGEATILVDQPFLSGRRFTMKLDDAERSYVAKLFTYDKDMELTESRPWEHEENILRAMSGVIAPKTFGFESWQEGDQTVFLYLREYLEGDELTSVGTDQIPAMAKYLASLHQQGITSNDPYIYNFITIDGTPLIIDFGKATQQAVNSSKHHYLVGRELFKLYRGTLGYDAKLMEQFWQSYFAQFEKQSWYRQALLKFSVSLHSLRQMIRNIGRKRPARS</sequence>
<comment type="caution">
    <text evidence="1">The sequence shown here is derived from an EMBL/GenBank/DDBJ whole genome shotgun (WGS) entry which is preliminary data.</text>
</comment>
<dbReference type="EMBL" id="QPID01000003">
    <property type="protein sequence ID" value="RCU51073.1"/>
    <property type="molecule type" value="Genomic_DNA"/>
</dbReference>
<dbReference type="RefSeq" id="WP_114337669.1">
    <property type="nucleotide sequence ID" value="NZ_QPID01000003.1"/>
</dbReference>
<proteinExistence type="predicted"/>
<name>A0A368NMF4_9GAMM</name>
<protein>
    <submittedName>
        <fullName evidence="1">Uncharacterized protein</fullName>
    </submittedName>
</protein>
<accession>A0A368NMF4</accession>
<dbReference type="InterPro" id="IPR011009">
    <property type="entry name" value="Kinase-like_dom_sf"/>
</dbReference>